<gene>
    <name evidence="1" type="ORF">THAOC_03043</name>
</gene>
<comment type="caution">
    <text evidence="1">The sequence shown here is derived from an EMBL/GenBank/DDBJ whole genome shotgun (WGS) entry which is preliminary data.</text>
</comment>
<accession>K0TLF1</accession>
<keyword evidence="2" id="KW-1185">Reference proteome</keyword>
<name>K0TLF1_THAOC</name>
<dbReference type="Proteomes" id="UP000266841">
    <property type="component" value="Unassembled WGS sequence"/>
</dbReference>
<evidence type="ECO:0000313" key="1">
    <source>
        <dbReference type="EMBL" id="EJK75241.1"/>
    </source>
</evidence>
<protein>
    <submittedName>
        <fullName evidence="1">Uncharacterized protein</fullName>
    </submittedName>
</protein>
<dbReference type="EMBL" id="AGNL01003049">
    <property type="protein sequence ID" value="EJK75241.1"/>
    <property type="molecule type" value="Genomic_DNA"/>
</dbReference>
<evidence type="ECO:0000313" key="2">
    <source>
        <dbReference type="Proteomes" id="UP000266841"/>
    </source>
</evidence>
<proteinExistence type="predicted"/>
<sequence length="172" mass="19454">TDRRTTARSRHAAQFFVDDDIYADIFDPNAPEPTERIEQAVASGIEAIFILLGASDLSLRQDPLSWDKLQDFIVNFRGKVLGVDVCTRSLAVSVPPDYLAKTTALLKDNWAHRKSFFLREIAELTGVLCHISSCAPWLKYLMPHIYCSPAEGPRTYTLLRLWGPCRCIVRKT</sequence>
<dbReference type="OrthoDB" id="101778at2759"/>
<dbReference type="AlphaFoldDB" id="K0TLF1"/>
<reference evidence="1 2" key="1">
    <citation type="journal article" date="2012" name="Genome Biol.">
        <title>Genome and low-iron response of an oceanic diatom adapted to chronic iron limitation.</title>
        <authorList>
            <person name="Lommer M."/>
            <person name="Specht M."/>
            <person name="Roy A.S."/>
            <person name="Kraemer L."/>
            <person name="Andreson R."/>
            <person name="Gutowska M.A."/>
            <person name="Wolf J."/>
            <person name="Bergner S.V."/>
            <person name="Schilhabel M.B."/>
            <person name="Klostermeier U.C."/>
            <person name="Beiko R.G."/>
            <person name="Rosenstiel P."/>
            <person name="Hippler M."/>
            <person name="Laroche J."/>
        </authorList>
    </citation>
    <scope>NUCLEOTIDE SEQUENCE [LARGE SCALE GENOMIC DNA]</scope>
    <source>
        <strain evidence="1 2">CCMP1005</strain>
    </source>
</reference>
<organism evidence="1 2">
    <name type="scientific">Thalassiosira oceanica</name>
    <name type="common">Marine diatom</name>
    <dbReference type="NCBI Taxonomy" id="159749"/>
    <lineage>
        <taxon>Eukaryota</taxon>
        <taxon>Sar</taxon>
        <taxon>Stramenopiles</taxon>
        <taxon>Ochrophyta</taxon>
        <taxon>Bacillariophyta</taxon>
        <taxon>Coscinodiscophyceae</taxon>
        <taxon>Thalassiosirophycidae</taxon>
        <taxon>Thalassiosirales</taxon>
        <taxon>Thalassiosiraceae</taxon>
        <taxon>Thalassiosira</taxon>
    </lineage>
</organism>
<feature type="non-terminal residue" evidence="1">
    <location>
        <position position="1"/>
    </location>
</feature>